<keyword evidence="1" id="KW-0812">Transmembrane</keyword>
<gene>
    <name evidence="2" type="ORF">ENJ40_07640</name>
</gene>
<dbReference type="AlphaFoldDB" id="A0A7C3CKZ4"/>
<proteinExistence type="predicted"/>
<keyword evidence="1" id="KW-0472">Membrane</keyword>
<evidence type="ECO:0000256" key="1">
    <source>
        <dbReference type="SAM" id="Phobius"/>
    </source>
</evidence>
<accession>A0A7C3CKZ4</accession>
<keyword evidence="1" id="KW-1133">Transmembrane helix</keyword>
<comment type="caution">
    <text evidence="2">The sequence shown here is derived from an EMBL/GenBank/DDBJ whole genome shotgun (WGS) entry which is preliminary data.</text>
</comment>
<evidence type="ECO:0000313" key="2">
    <source>
        <dbReference type="EMBL" id="HFC98311.1"/>
    </source>
</evidence>
<feature type="transmembrane region" description="Helical" evidence="1">
    <location>
        <begin position="6"/>
        <end position="27"/>
    </location>
</feature>
<sequence length="128" mass="15233">MIKDPVFWQFVLDLLLLVAILVLFLRIRRMVPSSLREVVSRLEILERLSEDLARYLEEERRIYARLERALGAGVQAWEGQEEERRTLKEKVLRDYRQGMGVKEIARRYGLSEGEVELLISLERFRSKK</sequence>
<reference evidence="2" key="1">
    <citation type="journal article" date="2020" name="mSystems">
        <title>Genome- and Community-Level Interaction Insights into Carbon Utilization and Element Cycling Functions of Hydrothermarchaeota in Hydrothermal Sediment.</title>
        <authorList>
            <person name="Zhou Z."/>
            <person name="Liu Y."/>
            <person name="Xu W."/>
            <person name="Pan J."/>
            <person name="Luo Z.H."/>
            <person name="Li M."/>
        </authorList>
    </citation>
    <scope>NUCLEOTIDE SEQUENCE [LARGE SCALE GENOMIC DNA]</scope>
    <source>
        <strain evidence="2">HyVt-483</strain>
    </source>
</reference>
<evidence type="ECO:0008006" key="3">
    <source>
        <dbReference type="Google" id="ProtNLM"/>
    </source>
</evidence>
<dbReference type="EMBL" id="DRMH01000101">
    <property type="protein sequence ID" value="HFC98311.1"/>
    <property type="molecule type" value="Genomic_DNA"/>
</dbReference>
<protein>
    <recommendedName>
        <fullName evidence="3">DUF2802 domain-containing protein</fullName>
    </recommendedName>
</protein>
<name>A0A7C3CKZ4_9BACT</name>
<dbReference type="Proteomes" id="UP000886043">
    <property type="component" value="Unassembled WGS sequence"/>
</dbReference>
<organism evidence="2">
    <name type="scientific">Thermosulfurimonas dismutans</name>
    <dbReference type="NCBI Taxonomy" id="999894"/>
    <lineage>
        <taxon>Bacteria</taxon>
        <taxon>Pseudomonadati</taxon>
        <taxon>Thermodesulfobacteriota</taxon>
        <taxon>Thermodesulfobacteria</taxon>
        <taxon>Thermodesulfobacteriales</taxon>
        <taxon>Thermodesulfobacteriaceae</taxon>
        <taxon>Thermosulfurimonas</taxon>
    </lineage>
</organism>